<dbReference type="EMBL" id="CACRZD030000004">
    <property type="protein sequence ID" value="CAA6658690.1"/>
    <property type="molecule type" value="Genomic_DNA"/>
</dbReference>
<evidence type="ECO:0000313" key="2">
    <source>
        <dbReference type="Proteomes" id="UP001189122"/>
    </source>
</evidence>
<dbReference type="EMBL" id="LR743591">
    <property type="protein sequence ID" value="CAA2618967.1"/>
    <property type="molecule type" value="Genomic_DNA"/>
</dbReference>
<name>A0A7I8IMC5_SPIIN</name>
<dbReference type="AlphaFoldDB" id="A0A7I8IMC5"/>
<keyword evidence="2" id="KW-1185">Reference proteome</keyword>
<sequence length="135" mass="14758">MCLRGRKGGAFNFPQNLPDIPVRRSLPPAEVQAVASRFANEAPPAAPPADGGVGLSRGWSCRSRRSRVAGLVLSRLRGVHLDGARRRRLAGLLRHDRRIPCEFLPTLAAPPGLPDFMEEHGGASFYAQSSFLWDF</sequence>
<gene>
    <name evidence="1" type="ORF">SI7747_04005134</name>
</gene>
<proteinExistence type="predicted"/>
<organism evidence="1">
    <name type="scientific">Spirodela intermedia</name>
    <name type="common">Intermediate duckweed</name>
    <dbReference type="NCBI Taxonomy" id="51605"/>
    <lineage>
        <taxon>Eukaryota</taxon>
        <taxon>Viridiplantae</taxon>
        <taxon>Streptophyta</taxon>
        <taxon>Embryophyta</taxon>
        <taxon>Tracheophyta</taxon>
        <taxon>Spermatophyta</taxon>
        <taxon>Magnoliopsida</taxon>
        <taxon>Liliopsida</taxon>
        <taxon>Araceae</taxon>
        <taxon>Lemnoideae</taxon>
        <taxon>Spirodela</taxon>
    </lineage>
</organism>
<dbReference type="Proteomes" id="UP001189122">
    <property type="component" value="Unassembled WGS sequence"/>
</dbReference>
<accession>A0A7I8IMC5</accession>
<reference evidence="1 2" key="1">
    <citation type="submission" date="2019-12" db="EMBL/GenBank/DDBJ databases">
        <authorList>
            <person name="Scholz U."/>
            <person name="Mascher M."/>
            <person name="Fiebig A."/>
        </authorList>
    </citation>
    <scope>NUCLEOTIDE SEQUENCE</scope>
</reference>
<protein>
    <submittedName>
        <fullName evidence="1">Uncharacterized protein</fullName>
    </submittedName>
</protein>
<evidence type="ECO:0000313" key="1">
    <source>
        <dbReference type="EMBL" id="CAA2618967.1"/>
    </source>
</evidence>